<organism evidence="1 2">
    <name type="scientific">Ambrosiozyma monospora</name>
    <name type="common">Yeast</name>
    <name type="synonym">Endomycopsis monosporus</name>
    <dbReference type="NCBI Taxonomy" id="43982"/>
    <lineage>
        <taxon>Eukaryota</taxon>
        <taxon>Fungi</taxon>
        <taxon>Dikarya</taxon>
        <taxon>Ascomycota</taxon>
        <taxon>Saccharomycotina</taxon>
        <taxon>Pichiomycetes</taxon>
        <taxon>Pichiales</taxon>
        <taxon>Pichiaceae</taxon>
        <taxon>Ambrosiozyma</taxon>
    </lineage>
</organism>
<dbReference type="Proteomes" id="UP001165064">
    <property type="component" value="Unassembled WGS sequence"/>
</dbReference>
<gene>
    <name evidence="1" type="ORF">Amon02_000078700</name>
</gene>
<comment type="caution">
    <text evidence="1">The sequence shown here is derived from an EMBL/GenBank/DDBJ whole genome shotgun (WGS) entry which is preliminary data.</text>
</comment>
<proteinExistence type="predicted"/>
<protein>
    <submittedName>
        <fullName evidence="1">Unnamed protein product</fullName>
    </submittedName>
</protein>
<accession>A0ACB5STH8</accession>
<reference evidence="1" key="1">
    <citation type="submission" date="2023-04" db="EMBL/GenBank/DDBJ databases">
        <title>Ambrosiozyma monospora NBRC 10751.</title>
        <authorList>
            <person name="Ichikawa N."/>
            <person name="Sato H."/>
            <person name="Tonouchi N."/>
        </authorList>
    </citation>
    <scope>NUCLEOTIDE SEQUENCE</scope>
    <source>
        <strain evidence="1">NBRC 10751</strain>
    </source>
</reference>
<evidence type="ECO:0000313" key="1">
    <source>
        <dbReference type="EMBL" id="GME71965.1"/>
    </source>
</evidence>
<evidence type="ECO:0000313" key="2">
    <source>
        <dbReference type="Proteomes" id="UP001165064"/>
    </source>
</evidence>
<name>A0ACB5STH8_AMBMO</name>
<dbReference type="EMBL" id="BSXS01000315">
    <property type="protein sequence ID" value="GME71965.1"/>
    <property type="molecule type" value="Genomic_DNA"/>
</dbReference>
<keyword evidence="2" id="KW-1185">Reference proteome</keyword>
<sequence length="258" mass="28834">MFGKYARTLIISTSQPQCTSVSSSEVSSTQLMFKKVFNPSQILKAMSKATKYDFTPSTSKAKITHQEPLDNSKSRFIKLEKLKYEAPDGKIRDWEMASRSTRPAGGSLDGVGILAITKQEPRQIILQKQFRPPVNGICIEMPAGLIDPNETVAQCALRELSEETGLVGEVLHESIPVYNDPGFCNTNTVIVVVEIDLTRKENVNPVTHLEENEFIETFHVPLATFTEELEKLFKEGYHIDARVHNVAEGLRLSKALKL</sequence>